<dbReference type="InterPro" id="IPR042100">
    <property type="entry name" value="Bug_dom1"/>
</dbReference>
<dbReference type="PANTHER" id="PTHR42928:SF5">
    <property type="entry name" value="BLR1237 PROTEIN"/>
    <property type="match status" value="1"/>
</dbReference>
<evidence type="ECO:0000313" key="3">
    <source>
        <dbReference type="EMBL" id="ANN65901.1"/>
    </source>
</evidence>
<protein>
    <recommendedName>
        <fullName evidence="5">MFS transporter</fullName>
    </recommendedName>
</protein>
<comment type="similarity">
    <text evidence="1">Belongs to the UPF0065 (bug) family.</text>
</comment>
<evidence type="ECO:0008006" key="5">
    <source>
        <dbReference type="Google" id="ProtNLM"/>
    </source>
</evidence>
<dbReference type="PANTHER" id="PTHR42928">
    <property type="entry name" value="TRICARBOXYLATE-BINDING PROTEIN"/>
    <property type="match status" value="1"/>
</dbReference>
<dbReference type="RefSeq" id="WP_066345518.1">
    <property type="nucleotide sequence ID" value="NZ_CBCSFJ010000003.1"/>
</dbReference>
<feature type="signal peptide" evidence="2">
    <location>
        <begin position="1"/>
        <end position="24"/>
    </location>
</feature>
<dbReference type="PIRSF" id="PIRSF017082">
    <property type="entry name" value="YflP"/>
    <property type="match status" value="1"/>
</dbReference>
<proteinExistence type="inferred from homology"/>
<feature type="chain" id="PRO_5046333546" description="MFS transporter" evidence="2">
    <location>
        <begin position="25"/>
        <end position="336"/>
    </location>
</feature>
<dbReference type="EMBL" id="CP016170">
    <property type="protein sequence ID" value="ANN65901.1"/>
    <property type="molecule type" value="Genomic_DNA"/>
</dbReference>
<dbReference type="SUPFAM" id="SSF53850">
    <property type="entry name" value="Periplasmic binding protein-like II"/>
    <property type="match status" value="1"/>
</dbReference>
<evidence type="ECO:0000313" key="4">
    <source>
        <dbReference type="Proteomes" id="UP000091897"/>
    </source>
</evidence>
<dbReference type="Gene3D" id="3.40.190.150">
    <property type="entry name" value="Bordetella uptake gene, domain 1"/>
    <property type="match status" value="1"/>
</dbReference>
<dbReference type="Pfam" id="PF03401">
    <property type="entry name" value="TctC"/>
    <property type="match status" value="1"/>
</dbReference>
<accession>A0ABN4QY10</accession>
<sequence>MQSWKRELAAIALLAGMVPSSALGQDAQSAYPQRPLTLVLGYPPGGNNDFLGRLLARHMEGHLGQKVIIDYRPGAASNIGAEAAARATPDGYTLYLGGRPNTIHKVIYPDFKYDFARDLAPVGLVATTTYVMVVDNAAPIANVQDFIALAKAYPGGLTCASGGTGTTDHLLCELLQRDARIALVHVPYRGSAGAFNDVMGGRVDMYITPLACALPHIRAGKLRAIAVMSNARASALPQVPTIAETGYPRLALGAWYALMVPAGTPPPVVARLNGVINKALADPVLQDAMTHHEYGLPATPNTPESLGRLITEETERWTAILTRPNLAPAPPDARLP</sequence>
<gene>
    <name evidence="3" type="ORF">BAU06_05995</name>
</gene>
<keyword evidence="2" id="KW-0732">Signal</keyword>
<dbReference type="Gene3D" id="3.40.190.10">
    <property type="entry name" value="Periplasmic binding protein-like II"/>
    <property type="match status" value="1"/>
</dbReference>
<dbReference type="InterPro" id="IPR005064">
    <property type="entry name" value="BUG"/>
</dbReference>
<evidence type="ECO:0000256" key="2">
    <source>
        <dbReference type="SAM" id="SignalP"/>
    </source>
</evidence>
<name>A0ABN4QY10_9BORD</name>
<organism evidence="3 4">
    <name type="scientific">Bordetella bronchialis</name>
    <dbReference type="NCBI Taxonomy" id="463025"/>
    <lineage>
        <taxon>Bacteria</taxon>
        <taxon>Pseudomonadati</taxon>
        <taxon>Pseudomonadota</taxon>
        <taxon>Betaproteobacteria</taxon>
        <taxon>Burkholderiales</taxon>
        <taxon>Alcaligenaceae</taxon>
        <taxon>Bordetella</taxon>
    </lineage>
</organism>
<dbReference type="Proteomes" id="UP000091897">
    <property type="component" value="Chromosome"/>
</dbReference>
<dbReference type="CDD" id="cd07012">
    <property type="entry name" value="PBP2_Bug_TTT"/>
    <property type="match status" value="1"/>
</dbReference>
<reference evidence="3 4" key="1">
    <citation type="submission" date="2016-06" db="EMBL/GenBank/DDBJ databases">
        <title>Complete genome sequences of Bordetella bronchialis and Bordetella flabilis.</title>
        <authorList>
            <person name="LiPuma J.J."/>
            <person name="Spilker T."/>
        </authorList>
    </citation>
    <scope>NUCLEOTIDE SEQUENCE [LARGE SCALE GENOMIC DNA]</scope>
    <source>
        <strain evidence="3 4">AU3182</strain>
    </source>
</reference>
<keyword evidence="4" id="KW-1185">Reference proteome</keyword>
<evidence type="ECO:0000256" key="1">
    <source>
        <dbReference type="ARBA" id="ARBA00006987"/>
    </source>
</evidence>